<feature type="region of interest" description="Disordered" evidence="1">
    <location>
        <begin position="116"/>
        <end position="137"/>
    </location>
</feature>
<reference evidence="5" key="2">
    <citation type="submission" date="2014-02" db="EMBL/GenBank/DDBJ databases">
        <title>Draft Genome Sequence of extremely halophilic bacteria Halorhodospira halochloris.</title>
        <authorList>
            <person name="Singh K.S."/>
        </authorList>
    </citation>
    <scope>NUCLEOTIDE SEQUENCE [LARGE SCALE GENOMIC DNA]</scope>
    <source>
        <strain evidence="5">A</strain>
    </source>
</reference>
<keyword evidence="2" id="KW-1133">Transmembrane helix</keyword>
<dbReference type="HOGENOM" id="CLU_013850_1_2_6"/>
<evidence type="ECO:0000259" key="3">
    <source>
        <dbReference type="Pfam" id="PF02470"/>
    </source>
</evidence>
<reference evidence="4 5" key="1">
    <citation type="journal article" date="2014" name="J Genomics">
        <title>Draft Genome Sequence of the Extremely Halophilic Phototrophic Purple Sulfur Bacterium Halorhodospira halochloris.</title>
        <authorList>
            <person name="Singh K.S."/>
            <person name="Kirksey J."/>
            <person name="Hoff W.D."/>
            <person name="Deole R."/>
        </authorList>
    </citation>
    <scope>NUCLEOTIDE SEQUENCE [LARGE SCALE GENOMIC DNA]</scope>
    <source>
        <strain evidence="4 5">A</strain>
    </source>
</reference>
<keyword evidence="5" id="KW-1185">Reference proteome</keyword>
<evidence type="ECO:0000313" key="5">
    <source>
        <dbReference type="Proteomes" id="UP000019442"/>
    </source>
</evidence>
<keyword evidence="2" id="KW-0472">Membrane</keyword>
<name>W8KHQ5_9GAMM</name>
<proteinExistence type="predicted"/>
<feature type="domain" description="Mce/MlaD" evidence="3">
    <location>
        <begin position="39"/>
        <end position="114"/>
    </location>
</feature>
<dbReference type="KEGG" id="hhc:M911_09370"/>
<evidence type="ECO:0000256" key="2">
    <source>
        <dbReference type="SAM" id="Phobius"/>
    </source>
</evidence>
<dbReference type="AlphaFoldDB" id="W8KHQ5"/>
<evidence type="ECO:0000256" key="1">
    <source>
        <dbReference type="SAM" id="MobiDB-lite"/>
    </source>
</evidence>
<accession>W8KHQ5</accession>
<dbReference type="PANTHER" id="PTHR36698">
    <property type="entry name" value="BLL5892 PROTEIN"/>
    <property type="match status" value="1"/>
</dbReference>
<dbReference type="EMBL" id="CP007268">
    <property type="protein sequence ID" value="AHK79319.1"/>
    <property type="molecule type" value="Genomic_DNA"/>
</dbReference>
<protein>
    <submittedName>
        <fullName evidence="4">ABC transporter permease</fullName>
    </submittedName>
</protein>
<dbReference type="PANTHER" id="PTHR36698:SF2">
    <property type="entry name" value="MCE_MLAD DOMAIN-CONTAINING PROTEIN"/>
    <property type="match status" value="1"/>
</dbReference>
<keyword evidence="2" id="KW-0812">Transmembrane</keyword>
<organism evidence="4 5">
    <name type="scientific">Ectothiorhodospira haloalkaliphila</name>
    <dbReference type="NCBI Taxonomy" id="421628"/>
    <lineage>
        <taxon>Bacteria</taxon>
        <taxon>Pseudomonadati</taxon>
        <taxon>Pseudomonadota</taxon>
        <taxon>Gammaproteobacteria</taxon>
        <taxon>Chromatiales</taxon>
        <taxon>Ectothiorhodospiraceae</taxon>
        <taxon>Ectothiorhodospira</taxon>
    </lineage>
</organism>
<feature type="transmembrane region" description="Helical" evidence="2">
    <location>
        <begin position="6"/>
        <end position="28"/>
    </location>
</feature>
<gene>
    <name evidence="4" type="ORF">M911_09370</name>
</gene>
<sequence>MEPRAHHVVIGLFTLLTFLGGLVFGLWLHKAASDREYDYYEIVFTRAVSGLAEGNMVQFSGIRVGDVMDLRLNPDDPNEVRVLVRVDSEIPVHADTRATLKLVNITGAMSVQLYGGTPDTPRLEGSRSSPPRIEGDPSPLNTLLDESESLIEAVGQLLHNANRLVSTDNADRVTRILDDVEQVTSALAGQSGDLASAMGAITEASLQAEKTLVSLQRLGDEAHILVAGEGRAILEHARQTMASVEATAARMDKLLATHEGSLDQGLQSFGELDPAMRDLRSSLRNLNRVIRRLEDNPARFLLGQDGIQEFNP</sequence>
<dbReference type="OrthoDB" id="9806984at2"/>
<dbReference type="InterPro" id="IPR003399">
    <property type="entry name" value="Mce/MlaD"/>
</dbReference>
<dbReference type="Pfam" id="PF02470">
    <property type="entry name" value="MlaD"/>
    <property type="match status" value="1"/>
</dbReference>
<dbReference type="Proteomes" id="UP000019442">
    <property type="component" value="Chromosome"/>
</dbReference>
<evidence type="ECO:0000313" key="4">
    <source>
        <dbReference type="EMBL" id="AHK79319.1"/>
    </source>
</evidence>
<dbReference type="RefSeq" id="WP_025281773.1">
    <property type="nucleotide sequence ID" value="NZ_CP007268.1"/>
</dbReference>